<dbReference type="Proteomes" id="UP001202328">
    <property type="component" value="Unassembled WGS sequence"/>
</dbReference>
<evidence type="ECO:0000313" key="2">
    <source>
        <dbReference type="EMBL" id="KAI3926186.1"/>
    </source>
</evidence>
<evidence type="ECO:0000256" key="1">
    <source>
        <dbReference type="SAM" id="MobiDB-lite"/>
    </source>
</evidence>
<evidence type="ECO:0000313" key="3">
    <source>
        <dbReference type="Proteomes" id="UP001202328"/>
    </source>
</evidence>
<sequence>LGLGAKITPQARLAPSTDLEERILHGNLKAARKKRTAARKLEEELKATNGQASDDDNDEETDSRTNAFTKWKVAPVSPSLHGKKKRKR</sequence>
<proteinExistence type="predicted"/>
<feature type="region of interest" description="Disordered" evidence="1">
    <location>
        <begin position="30"/>
        <end position="88"/>
    </location>
</feature>
<protein>
    <submittedName>
        <fullName evidence="2">Uncharacterized protein</fullName>
    </submittedName>
</protein>
<dbReference type="PANTHER" id="PTHR35741">
    <property type="entry name" value="FACTOR CWC22-LIKE PROTEIN, PUTATIVE (DUF3245)-RELATED"/>
    <property type="match status" value="1"/>
</dbReference>
<keyword evidence="3" id="KW-1185">Reference proteome</keyword>
<feature type="non-terminal residue" evidence="2">
    <location>
        <position position="1"/>
    </location>
</feature>
<dbReference type="AlphaFoldDB" id="A0AAD4XNC7"/>
<gene>
    <name evidence="2" type="ORF">MKW98_028322</name>
</gene>
<dbReference type="PANTHER" id="PTHR35741:SF1">
    <property type="entry name" value="FACTOR CWC22-LIKE PROTEIN, PUTATIVE (DUF3245)-RELATED"/>
    <property type="match status" value="1"/>
</dbReference>
<reference evidence="2" key="1">
    <citation type="submission" date="2022-04" db="EMBL/GenBank/DDBJ databases">
        <title>A functionally conserved STORR gene fusion in Papaver species that diverged 16.8 million years ago.</title>
        <authorList>
            <person name="Catania T."/>
        </authorList>
    </citation>
    <scope>NUCLEOTIDE SEQUENCE</scope>
    <source>
        <strain evidence="2">S-188037</strain>
    </source>
</reference>
<accession>A0AAD4XNC7</accession>
<organism evidence="2 3">
    <name type="scientific">Papaver atlanticum</name>
    <dbReference type="NCBI Taxonomy" id="357466"/>
    <lineage>
        <taxon>Eukaryota</taxon>
        <taxon>Viridiplantae</taxon>
        <taxon>Streptophyta</taxon>
        <taxon>Embryophyta</taxon>
        <taxon>Tracheophyta</taxon>
        <taxon>Spermatophyta</taxon>
        <taxon>Magnoliopsida</taxon>
        <taxon>Ranunculales</taxon>
        <taxon>Papaveraceae</taxon>
        <taxon>Papaveroideae</taxon>
        <taxon>Papaver</taxon>
    </lineage>
</organism>
<dbReference type="EMBL" id="JAJJMB010008071">
    <property type="protein sequence ID" value="KAI3926186.1"/>
    <property type="molecule type" value="Genomic_DNA"/>
</dbReference>
<name>A0AAD4XNC7_9MAGN</name>
<comment type="caution">
    <text evidence="2">The sequence shown here is derived from an EMBL/GenBank/DDBJ whole genome shotgun (WGS) entry which is preliminary data.</text>
</comment>